<evidence type="ECO:0000313" key="1">
    <source>
        <dbReference type="EMBL" id="MFC0566025.1"/>
    </source>
</evidence>
<protein>
    <submittedName>
        <fullName evidence="1">Uncharacterized protein</fullName>
    </submittedName>
</protein>
<gene>
    <name evidence="1" type="ORF">ACFFHU_18025</name>
</gene>
<reference evidence="1 2" key="1">
    <citation type="submission" date="2024-09" db="EMBL/GenBank/DDBJ databases">
        <authorList>
            <person name="Sun Q."/>
            <person name="Mori K."/>
        </authorList>
    </citation>
    <scope>NUCLEOTIDE SEQUENCE [LARGE SCALE GENOMIC DNA]</scope>
    <source>
        <strain evidence="1 2">TBRC 2205</strain>
    </source>
</reference>
<dbReference type="Proteomes" id="UP001589894">
    <property type="component" value="Unassembled WGS sequence"/>
</dbReference>
<dbReference type="EMBL" id="JBHLUE010000016">
    <property type="protein sequence ID" value="MFC0566025.1"/>
    <property type="molecule type" value="Genomic_DNA"/>
</dbReference>
<comment type="caution">
    <text evidence="1">The sequence shown here is derived from an EMBL/GenBank/DDBJ whole genome shotgun (WGS) entry which is preliminary data.</text>
</comment>
<sequence length="173" mass="18513">MIAADVHLSAQPRLDFVVAPFPADPERPEARRLRTEYAGVAWIGDRPDPATGMAGPVYQRRGVDTQLFLPDTHWYDVDALADVELQVTAGLIQVAATAQGTQGLVGALAEPAADFYEHPEGDGVGLCLVLRGDIWSNLGLSYRVTVLCDPAAVRRTGAVVEPGDHDDPEPDAT</sequence>
<evidence type="ECO:0000313" key="2">
    <source>
        <dbReference type="Proteomes" id="UP001589894"/>
    </source>
</evidence>
<accession>A0ABV6NZ26</accession>
<organism evidence="1 2">
    <name type="scientific">Plantactinospora siamensis</name>
    <dbReference type="NCBI Taxonomy" id="555372"/>
    <lineage>
        <taxon>Bacteria</taxon>
        <taxon>Bacillati</taxon>
        <taxon>Actinomycetota</taxon>
        <taxon>Actinomycetes</taxon>
        <taxon>Micromonosporales</taxon>
        <taxon>Micromonosporaceae</taxon>
        <taxon>Plantactinospora</taxon>
    </lineage>
</organism>
<keyword evidence="2" id="KW-1185">Reference proteome</keyword>
<name>A0ABV6NZ26_9ACTN</name>
<proteinExistence type="predicted"/>
<dbReference type="RefSeq" id="WP_377340393.1">
    <property type="nucleotide sequence ID" value="NZ_JBHLUE010000016.1"/>
</dbReference>